<dbReference type="InterPro" id="IPR014162">
    <property type="entry name" value="CpoB_C"/>
</dbReference>
<dbReference type="Pfam" id="PF16331">
    <property type="entry name" value="TolA_bind_tri"/>
    <property type="match status" value="1"/>
</dbReference>
<dbReference type="InterPro" id="IPR011990">
    <property type="entry name" value="TPR-like_helical_dom_sf"/>
</dbReference>
<dbReference type="GO" id="GO:0051301">
    <property type="term" value="P:cell division"/>
    <property type="evidence" value="ECO:0007669"/>
    <property type="project" value="InterPro"/>
</dbReference>
<dbReference type="GO" id="GO:0016740">
    <property type="term" value="F:transferase activity"/>
    <property type="evidence" value="ECO:0007669"/>
    <property type="project" value="UniProtKB-KW"/>
</dbReference>
<dbReference type="GO" id="GO:0070206">
    <property type="term" value="P:protein trimerization"/>
    <property type="evidence" value="ECO:0007669"/>
    <property type="project" value="InterPro"/>
</dbReference>
<keyword evidence="3" id="KW-0808">Transferase</keyword>
<dbReference type="SUPFAM" id="SSF48452">
    <property type="entry name" value="TPR-like"/>
    <property type="match status" value="1"/>
</dbReference>
<accession>A0A160TQX3</accession>
<dbReference type="Gene3D" id="1.20.5.110">
    <property type="match status" value="1"/>
</dbReference>
<proteinExistence type="inferred from homology"/>
<feature type="region of interest" description="Disordered" evidence="1">
    <location>
        <begin position="136"/>
        <end position="205"/>
    </location>
</feature>
<organism evidence="3">
    <name type="scientific">hydrothermal vent metagenome</name>
    <dbReference type="NCBI Taxonomy" id="652676"/>
    <lineage>
        <taxon>unclassified sequences</taxon>
        <taxon>metagenomes</taxon>
        <taxon>ecological metagenomes</taxon>
    </lineage>
</organism>
<evidence type="ECO:0000313" key="3">
    <source>
        <dbReference type="EMBL" id="CUS49703.1"/>
    </source>
</evidence>
<dbReference type="NCBIfam" id="TIGR02795">
    <property type="entry name" value="tol_pal_ybgF"/>
    <property type="match status" value="1"/>
</dbReference>
<dbReference type="EMBL" id="CZRL01000001">
    <property type="protein sequence ID" value="CUS49703.1"/>
    <property type="molecule type" value="Genomic_DNA"/>
</dbReference>
<evidence type="ECO:0000259" key="2">
    <source>
        <dbReference type="Pfam" id="PF16331"/>
    </source>
</evidence>
<dbReference type="InterPro" id="IPR032519">
    <property type="entry name" value="YbgF_tri"/>
</dbReference>
<protein>
    <submittedName>
        <fullName evidence="3">TPR repeat containing exported protein Putative periplasmic protein contains a protein prenylyltransferase domain</fullName>
    </submittedName>
</protein>
<dbReference type="InterPro" id="IPR034706">
    <property type="entry name" value="CpoB"/>
</dbReference>
<reference evidence="3" key="1">
    <citation type="submission" date="2015-10" db="EMBL/GenBank/DDBJ databases">
        <authorList>
            <person name="Gilbert D.G."/>
        </authorList>
    </citation>
    <scope>NUCLEOTIDE SEQUENCE</scope>
</reference>
<feature type="domain" description="YbgF trimerisation" evidence="2">
    <location>
        <begin position="94"/>
        <end position="141"/>
    </location>
</feature>
<evidence type="ECO:0000256" key="1">
    <source>
        <dbReference type="SAM" id="MobiDB-lite"/>
    </source>
</evidence>
<name>A0A160TQX3_9ZZZZ</name>
<dbReference type="AlphaFoldDB" id="A0A160TQX3"/>
<sequence length="363" mass="39599">MRRCTPAADALCRLMLGVALVLSTSSVAWAVCPEGQEENARSGVCQPIRETTRSLFGIPSKEQSSVSVISVVSESDTPTSAVLTGPDPQTAALIEDLRREISSLHDQLDIQAFELEKLRRRQRELYDDLDARLRQEERVTASMPRPGEGGSAPSSLVPAEPTQSTEISQSTREPSSGVSETEATGSSSNASDAATGPVTDTDESSADTIVVGSAIQTTSTSGQILDSKTVSNVVSVSEEETYDAAFDLLKQSLYADAAVAFTQFIQRFPNSELTDDAWYWMGEARFVTREFSQSLGAFQNVINNFMDSPRIPASYLKVGYIQYEYGAYIKARETLNFVLSSFPNHRVVVNAKARLEKMAREGY</sequence>
<dbReference type="Gene3D" id="1.25.40.10">
    <property type="entry name" value="Tetratricopeptide repeat domain"/>
    <property type="match status" value="1"/>
</dbReference>
<gene>
    <name evidence="3" type="ORF">MGWOODY_XGa1250</name>
</gene>
<dbReference type="HAMAP" id="MF_02066">
    <property type="entry name" value="CpoB"/>
    <property type="match status" value="1"/>
</dbReference>
<feature type="compositionally biased region" description="Polar residues" evidence="1">
    <location>
        <begin position="161"/>
        <end position="192"/>
    </location>
</feature>